<keyword evidence="3" id="KW-1185">Reference proteome</keyword>
<feature type="region of interest" description="Disordered" evidence="1">
    <location>
        <begin position="87"/>
        <end position="220"/>
    </location>
</feature>
<reference evidence="2 3" key="1">
    <citation type="submission" date="2024-02" db="EMBL/GenBank/DDBJ databases">
        <title>De novo assembly and annotation of 12 fungi associated with fruit tree decline syndrome in Ontario, Canada.</title>
        <authorList>
            <person name="Sulman M."/>
            <person name="Ellouze W."/>
            <person name="Ilyukhin E."/>
        </authorList>
    </citation>
    <scope>NUCLEOTIDE SEQUENCE [LARGE SCALE GENOMIC DNA]</scope>
    <source>
        <strain evidence="2 3">M42-189</strain>
    </source>
</reference>
<name>A0ABR3S283_9PLEO</name>
<protein>
    <submittedName>
        <fullName evidence="2">Uncharacterized protein</fullName>
    </submittedName>
</protein>
<organism evidence="2 3">
    <name type="scientific">Paraconiothyrium brasiliense</name>
    <dbReference type="NCBI Taxonomy" id="300254"/>
    <lineage>
        <taxon>Eukaryota</taxon>
        <taxon>Fungi</taxon>
        <taxon>Dikarya</taxon>
        <taxon>Ascomycota</taxon>
        <taxon>Pezizomycotina</taxon>
        <taxon>Dothideomycetes</taxon>
        <taxon>Pleosporomycetidae</taxon>
        <taxon>Pleosporales</taxon>
        <taxon>Massarineae</taxon>
        <taxon>Didymosphaeriaceae</taxon>
        <taxon>Paraconiothyrium</taxon>
    </lineage>
</organism>
<sequence length="220" mass="23280">MPDYKKLKSAELEALLERRGLELSKAPSLEGPSQKARVSPASGDSSMIVWCLLYNRKSGTKTEKLARLVKQDAEEVAAEKATAAAVRAASTNAPEPAGGRENDQGMLADSSKSIAERAGANRAGADQVGADQVGADRAGAIKKSEAMRKERLGKSKKGKQVSDASFGALGDGTEGGEKEPDVDEQAFLKDLWEKAEMNRGHAKKAVPEAQKGGEFALLLE</sequence>
<gene>
    <name evidence="2" type="ORF">SLS60_002472</name>
</gene>
<evidence type="ECO:0000256" key="1">
    <source>
        <dbReference type="SAM" id="MobiDB-lite"/>
    </source>
</evidence>
<dbReference type="EMBL" id="JAKJXO020000002">
    <property type="protein sequence ID" value="KAL1610801.1"/>
    <property type="molecule type" value="Genomic_DNA"/>
</dbReference>
<feature type="compositionally biased region" description="Basic and acidic residues" evidence="1">
    <location>
        <begin position="142"/>
        <end position="153"/>
    </location>
</feature>
<comment type="caution">
    <text evidence="2">The sequence shown here is derived from an EMBL/GenBank/DDBJ whole genome shotgun (WGS) entry which is preliminary data.</text>
</comment>
<proteinExistence type="predicted"/>
<evidence type="ECO:0000313" key="2">
    <source>
        <dbReference type="EMBL" id="KAL1610801.1"/>
    </source>
</evidence>
<accession>A0ABR3S283</accession>
<feature type="compositionally biased region" description="Basic and acidic residues" evidence="1">
    <location>
        <begin position="186"/>
        <end position="199"/>
    </location>
</feature>
<feature type="region of interest" description="Disordered" evidence="1">
    <location>
        <begin position="22"/>
        <end position="42"/>
    </location>
</feature>
<evidence type="ECO:0000313" key="3">
    <source>
        <dbReference type="Proteomes" id="UP001521785"/>
    </source>
</evidence>
<dbReference type="Proteomes" id="UP001521785">
    <property type="component" value="Unassembled WGS sequence"/>
</dbReference>